<reference evidence="3" key="1">
    <citation type="journal article" date="2014" name="Front. Microbiol.">
        <title>High frequency of phylogenetically diverse reductive dehalogenase-homologous genes in deep subseafloor sedimentary metagenomes.</title>
        <authorList>
            <person name="Kawai M."/>
            <person name="Futagami T."/>
            <person name="Toyoda A."/>
            <person name="Takaki Y."/>
            <person name="Nishi S."/>
            <person name="Hori S."/>
            <person name="Arai W."/>
            <person name="Tsubouchi T."/>
            <person name="Morono Y."/>
            <person name="Uchiyama I."/>
            <person name="Ito T."/>
            <person name="Fujiyama A."/>
            <person name="Inagaki F."/>
            <person name="Takami H."/>
        </authorList>
    </citation>
    <scope>NUCLEOTIDE SEQUENCE</scope>
    <source>
        <strain evidence="3">Expedition CK06-06</strain>
    </source>
</reference>
<dbReference type="Pfam" id="PF02018">
    <property type="entry name" value="CBM_4_9"/>
    <property type="match status" value="1"/>
</dbReference>
<dbReference type="SUPFAM" id="SSF49785">
    <property type="entry name" value="Galactose-binding domain-like"/>
    <property type="match status" value="1"/>
</dbReference>
<feature type="non-terminal residue" evidence="3">
    <location>
        <position position="223"/>
    </location>
</feature>
<dbReference type="GO" id="GO:0016798">
    <property type="term" value="F:hydrolase activity, acting on glycosyl bonds"/>
    <property type="evidence" value="ECO:0007669"/>
    <property type="project" value="InterPro"/>
</dbReference>
<evidence type="ECO:0000259" key="2">
    <source>
        <dbReference type="Pfam" id="PF02018"/>
    </source>
</evidence>
<proteinExistence type="predicted"/>
<dbReference type="InterPro" id="IPR008979">
    <property type="entry name" value="Galactose-bd-like_sf"/>
</dbReference>
<dbReference type="InterPro" id="IPR003305">
    <property type="entry name" value="CenC_carb-bd"/>
</dbReference>
<protein>
    <recommendedName>
        <fullName evidence="2">CBM-cenC domain-containing protein</fullName>
    </recommendedName>
</protein>
<organism evidence="3">
    <name type="scientific">marine sediment metagenome</name>
    <dbReference type="NCBI Taxonomy" id="412755"/>
    <lineage>
        <taxon>unclassified sequences</taxon>
        <taxon>metagenomes</taxon>
        <taxon>ecological metagenomes</taxon>
    </lineage>
</organism>
<evidence type="ECO:0000256" key="1">
    <source>
        <dbReference type="ARBA" id="ARBA00022801"/>
    </source>
</evidence>
<sequence>AFAERIFDVSGIAAGESQVVFAFRYAGDGDDWWWAIDNVEVSGIPIPDDNLVLNPSFEVDEAILDDPDWYQWCTWNPAEGAGSNATIVDTEFIDGARSLMIEPRGGTDLYFIVLQDSLSLEVGQNYTTSFWAKAAAPRPINAIMKASDNSVDWGWTQFELTTEWAEYTMTSQAENASAKLEFHCAATDDTFWLDLVSVSVEPAPLVINGSFEEDEAILDDPNW</sequence>
<evidence type="ECO:0000313" key="3">
    <source>
        <dbReference type="EMBL" id="GAI58446.1"/>
    </source>
</evidence>
<comment type="caution">
    <text evidence="3">The sequence shown here is derived from an EMBL/GenBank/DDBJ whole genome shotgun (WGS) entry which is preliminary data.</text>
</comment>
<dbReference type="AlphaFoldDB" id="X1QUH3"/>
<keyword evidence="1" id="KW-0378">Hydrolase</keyword>
<name>X1QUH3_9ZZZZ</name>
<feature type="non-terminal residue" evidence="3">
    <location>
        <position position="1"/>
    </location>
</feature>
<dbReference type="EMBL" id="BARV01037013">
    <property type="protein sequence ID" value="GAI58446.1"/>
    <property type="molecule type" value="Genomic_DNA"/>
</dbReference>
<gene>
    <name evidence="3" type="ORF">S06H3_57358</name>
</gene>
<dbReference type="Gene3D" id="2.60.120.260">
    <property type="entry name" value="Galactose-binding domain-like"/>
    <property type="match status" value="1"/>
</dbReference>
<feature type="domain" description="CBM-cenC" evidence="2">
    <location>
        <begin position="50"/>
        <end position="182"/>
    </location>
</feature>
<accession>X1QUH3</accession>